<reference evidence="2" key="1">
    <citation type="journal article" date="2019" name="Int. J. Syst. Evol. Microbiol.">
        <title>The Global Catalogue of Microorganisms (GCM) 10K type strain sequencing project: providing services to taxonomists for standard genome sequencing and annotation.</title>
        <authorList>
            <consortium name="The Broad Institute Genomics Platform"/>
            <consortium name="The Broad Institute Genome Sequencing Center for Infectious Disease"/>
            <person name="Wu L."/>
            <person name="Ma J."/>
        </authorList>
    </citation>
    <scope>NUCLEOTIDE SEQUENCE [LARGE SCALE GENOMIC DNA]</scope>
    <source>
        <strain evidence="2">JCM 17805</strain>
    </source>
</reference>
<proteinExistence type="predicted"/>
<sequence length="114" mass="12590">MPVEQHYTITRGDTLAIPLAFSDPADNTPLDMAGYTIRFTCKTSKFEDDSQAVITKDIVLPAGDTFTLVVEPVDTNTLNAPQSYDYDIQLETPTGEVFTAIEGKLKLEMGATWR</sequence>
<dbReference type="RefSeq" id="WP_345195578.1">
    <property type="nucleotide sequence ID" value="NZ_BAABFL010000221.1"/>
</dbReference>
<organism evidence="1 2">
    <name type="scientific">Kistimonas scapharcae</name>
    <dbReference type="NCBI Taxonomy" id="1036133"/>
    <lineage>
        <taxon>Bacteria</taxon>
        <taxon>Pseudomonadati</taxon>
        <taxon>Pseudomonadota</taxon>
        <taxon>Gammaproteobacteria</taxon>
        <taxon>Oceanospirillales</taxon>
        <taxon>Endozoicomonadaceae</taxon>
        <taxon>Kistimonas</taxon>
    </lineage>
</organism>
<evidence type="ECO:0000313" key="2">
    <source>
        <dbReference type="Proteomes" id="UP001500604"/>
    </source>
</evidence>
<keyword evidence="2" id="KW-1185">Reference proteome</keyword>
<accession>A0ABP8V441</accession>
<comment type="caution">
    <text evidence="1">The sequence shown here is derived from an EMBL/GenBank/DDBJ whole genome shotgun (WGS) entry which is preliminary data.</text>
</comment>
<protein>
    <recommendedName>
        <fullName evidence="3">BppU N-terminal domain-containing protein</fullName>
    </recommendedName>
</protein>
<gene>
    <name evidence="1" type="ORF">GCM10023116_19130</name>
</gene>
<dbReference type="EMBL" id="BAABFL010000221">
    <property type="protein sequence ID" value="GAA4649637.1"/>
    <property type="molecule type" value="Genomic_DNA"/>
</dbReference>
<evidence type="ECO:0008006" key="3">
    <source>
        <dbReference type="Google" id="ProtNLM"/>
    </source>
</evidence>
<name>A0ABP8V441_9GAMM</name>
<dbReference type="Proteomes" id="UP001500604">
    <property type="component" value="Unassembled WGS sequence"/>
</dbReference>
<evidence type="ECO:0000313" key="1">
    <source>
        <dbReference type="EMBL" id="GAA4649637.1"/>
    </source>
</evidence>